<dbReference type="AlphaFoldDB" id="A0A2S7KSB5"/>
<dbReference type="Pfam" id="PF19868">
    <property type="entry name" value="DUF6341"/>
    <property type="match status" value="1"/>
</dbReference>
<organism evidence="2 3">
    <name type="scientific">Aureitalea marina</name>
    <dbReference type="NCBI Taxonomy" id="930804"/>
    <lineage>
        <taxon>Bacteria</taxon>
        <taxon>Pseudomonadati</taxon>
        <taxon>Bacteroidota</taxon>
        <taxon>Flavobacteriia</taxon>
        <taxon>Flavobacteriales</taxon>
        <taxon>Flavobacteriaceae</taxon>
        <taxon>Aureitalea</taxon>
    </lineage>
</organism>
<dbReference type="EMBL" id="MQUB01000001">
    <property type="protein sequence ID" value="PQB05497.1"/>
    <property type="molecule type" value="Genomic_DNA"/>
</dbReference>
<evidence type="ECO:0000313" key="2">
    <source>
        <dbReference type="EMBL" id="PQB05497.1"/>
    </source>
</evidence>
<dbReference type="RefSeq" id="WP_104813441.1">
    <property type="nucleotide sequence ID" value="NZ_MQUB01000001.1"/>
</dbReference>
<protein>
    <submittedName>
        <fullName evidence="2">Uracil phosphoribosyltransferase</fullName>
    </submittedName>
</protein>
<keyword evidence="1" id="KW-0472">Membrane</keyword>
<reference evidence="2 3" key="1">
    <citation type="submission" date="2016-11" db="EMBL/GenBank/DDBJ databases">
        <title>Trade-off between light-utilization and light-protection in marine flavobacteria.</title>
        <authorList>
            <person name="Kumagai Y."/>
        </authorList>
    </citation>
    <scope>NUCLEOTIDE SEQUENCE [LARGE SCALE GENOMIC DNA]</scope>
    <source>
        <strain evidence="2 3">NBRC 107741</strain>
    </source>
</reference>
<feature type="transmembrane region" description="Helical" evidence="1">
    <location>
        <begin position="33"/>
        <end position="54"/>
    </location>
</feature>
<gene>
    <name evidence="2" type="ORF">BST85_11790</name>
</gene>
<dbReference type="GO" id="GO:0016757">
    <property type="term" value="F:glycosyltransferase activity"/>
    <property type="evidence" value="ECO:0007669"/>
    <property type="project" value="UniProtKB-KW"/>
</dbReference>
<dbReference type="OrthoDB" id="1467828at2"/>
<keyword evidence="2" id="KW-0808">Transferase</keyword>
<accession>A0A2S7KSB5</accession>
<proteinExistence type="predicted"/>
<name>A0A2S7KSB5_9FLAO</name>
<keyword evidence="3" id="KW-1185">Reference proteome</keyword>
<keyword evidence="2" id="KW-0328">Glycosyltransferase</keyword>
<keyword evidence="1" id="KW-0812">Transmembrane</keyword>
<dbReference type="InterPro" id="IPR045922">
    <property type="entry name" value="DUF6341"/>
</dbReference>
<comment type="caution">
    <text evidence="2">The sequence shown here is derived from an EMBL/GenBank/DDBJ whole genome shotgun (WGS) entry which is preliminary data.</text>
</comment>
<keyword evidence="1" id="KW-1133">Transmembrane helix</keyword>
<evidence type="ECO:0000313" key="3">
    <source>
        <dbReference type="Proteomes" id="UP000239800"/>
    </source>
</evidence>
<sequence>MSWKGFFEGIQSFFEEVAFAPFEALRSMELSSWWGANVMSWLFLLIGFVAFIYWMRELKAINERGEEDRSQTSHSYLG</sequence>
<evidence type="ECO:0000256" key="1">
    <source>
        <dbReference type="SAM" id="Phobius"/>
    </source>
</evidence>
<dbReference type="Proteomes" id="UP000239800">
    <property type="component" value="Unassembled WGS sequence"/>
</dbReference>